<evidence type="ECO:0008006" key="4">
    <source>
        <dbReference type="Google" id="ProtNLM"/>
    </source>
</evidence>
<name>A0AAD7SD84_9TELE</name>
<evidence type="ECO:0000313" key="3">
    <source>
        <dbReference type="Proteomes" id="UP001221898"/>
    </source>
</evidence>
<dbReference type="InterPro" id="IPR043128">
    <property type="entry name" value="Rev_trsase/Diguanyl_cyclase"/>
</dbReference>
<dbReference type="EMBL" id="JAINUG010000078">
    <property type="protein sequence ID" value="KAJ8400294.1"/>
    <property type="molecule type" value="Genomic_DNA"/>
</dbReference>
<evidence type="ECO:0000256" key="1">
    <source>
        <dbReference type="SAM" id="SignalP"/>
    </source>
</evidence>
<organism evidence="2 3">
    <name type="scientific">Aldrovandia affinis</name>
    <dbReference type="NCBI Taxonomy" id="143900"/>
    <lineage>
        <taxon>Eukaryota</taxon>
        <taxon>Metazoa</taxon>
        <taxon>Chordata</taxon>
        <taxon>Craniata</taxon>
        <taxon>Vertebrata</taxon>
        <taxon>Euteleostomi</taxon>
        <taxon>Actinopterygii</taxon>
        <taxon>Neopterygii</taxon>
        <taxon>Teleostei</taxon>
        <taxon>Notacanthiformes</taxon>
        <taxon>Halosauridae</taxon>
        <taxon>Aldrovandia</taxon>
    </lineage>
</organism>
<protein>
    <recommendedName>
        <fullName evidence="4">Secreted protein</fullName>
    </recommendedName>
</protein>
<reference evidence="2" key="1">
    <citation type="journal article" date="2023" name="Science">
        <title>Genome structures resolve the early diversification of teleost fishes.</title>
        <authorList>
            <person name="Parey E."/>
            <person name="Louis A."/>
            <person name="Montfort J."/>
            <person name="Bouchez O."/>
            <person name="Roques C."/>
            <person name="Iampietro C."/>
            <person name="Lluch J."/>
            <person name="Castinel A."/>
            <person name="Donnadieu C."/>
            <person name="Desvignes T."/>
            <person name="Floi Bucao C."/>
            <person name="Jouanno E."/>
            <person name="Wen M."/>
            <person name="Mejri S."/>
            <person name="Dirks R."/>
            <person name="Jansen H."/>
            <person name="Henkel C."/>
            <person name="Chen W.J."/>
            <person name="Zahm M."/>
            <person name="Cabau C."/>
            <person name="Klopp C."/>
            <person name="Thompson A.W."/>
            <person name="Robinson-Rechavi M."/>
            <person name="Braasch I."/>
            <person name="Lecointre G."/>
            <person name="Bobe J."/>
            <person name="Postlethwait J.H."/>
            <person name="Berthelot C."/>
            <person name="Roest Crollius H."/>
            <person name="Guiguen Y."/>
        </authorList>
    </citation>
    <scope>NUCLEOTIDE SEQUENCE</scope>
    <source>
        <strain evidence="2">NC1722</strain>
    </source>
</reference>
<gene>
    <name evidence="2" type="ORF">AAFF_G00399880</name>
</gene>
<keyword evidence="3" id="KW-1185">Reference proteome</keyword>
<dbReference type="InterPro" id="IPR043502">
    <property type="entry name" value="DNA/RNA_pol_sf"/>
</dbReference>
<dbReference type="Gene3D" id="3.30.70.270">
    <property type="match status" value="1"/>
</dbReference>
<feature type="signal peptide" evidence="1">
    <location>
        <begin position="1"/>
        <end position="16"/>
    </location>
</feature>
<dbReference type="AlphaFoldDB" id="A0AAD7SD84"/>
<dbReference type="SUPFAM" id="SSF56672">
    <property type="entry name" value="DNA/RNA polymerases"/>
    <property type="match status" value="1"/>
</dbReference>
<keyword evidence="1" id="KW-0732">Signal</keyword>
<feature type="chain" id="PRO_5041903458" description="Secreted protein" evidence="1">
    <location>
        <begin position="17"/>
        <end position="103"/>
    </location>
</feature>
<dbReference type="Proteomes" id="UP001221898">
    <property type="component" value="Unassembled WGS sequence"/>
</dbReference>
<proteinExistence type="predicted"/>
<dbReference type="Gene3D" id="3.10.10.10">
    <property type="entry name" value="HIV Type 1 Reverse Transcriptase, subunit A, domain 1"/>
    <property type="match status" value="1"/>
</dbReference>
<sequence>MNGVLIICLLQHTASADQKTQWGDMMPDGGHQPCLDYHHLNGVTTRDRYPVSHMQDCSVQLARKVIFSKVDIVRGYHQGLRRGTPVPPVDCLRTASTSMAPLN</sequence>
<comment type="caution">
    <text evidence="2">The sequence shown here is derived from an EMBL/GenBank/DDBJ whole genome shotgun (WGS) entry which is preliminary data.</text>
</comment>
<accession>A0AAD7SD84</accession>
<evidence type="ECO:0000313" key="2">
    <source>
        <dbReference type="EMBL" id="KAJ8400294.1"/>
    </source>
</evidence>